<evidence type="ECO:0000313" key="7">
    <source>
        <dbReference type="EMBL" id="CAI9108956.1"/>
    </source>
</evidence>
<dbReference type="PANTHER" id="PTHR19375">
    <property type="entry name" value="HEAT SHOCK PROTEIN 70KDA"/>
    <property type="match status" value="1"/>
</dbReference>
<accession>A0AAV1DM39</accession>
<organism evidence="7 8">
    <name type="scientific">Oldenlandia corymbosa var. corymbosa</name>
    <dbReference type="NCBI Taxonomy" id="529605"/>
    <lineage>
        <taxon>Eukaryota</taxon>
        <taxon>Viridiplantae</taxon>
        <taxon>Streptophyta</taxon>
        <taxon>Embryophyta</taxon>
        <taxon>Tracheophyta</taxon>
        <taxon>Spermatophyta</taxon>
        <taxon>Magnoliopsida</taxon>
        <taxon>eudicotyledons</taxon>
        <taxon>Gunneridae</taxon>
        <taxon>Pentapetalae</taxon>
        <taxon>asterids</taxon>
        <taxon>lamiids</taxon>
        <taxon>Gentianales</taxon>
        <taxon>Rubiaceae</taxon>
        <taxon>Rubioideae</taxon>
        <taxon>Spermacoceae</taxon>
        <taxon>Hedyotis-Oldenlandia complex</taxon>
        <taxon>Oldenlandia</taxon>
    </lineage>
</organism>
<dbReference type="EMBL" id="OX459123">
    <property type="protein sequence ID" value="CAI9108956.1"/>
    <property type="molecule type" value="Genomic_DNA"/>
</dbReference>
<dbReference type="GO" id="GO:0140662">
    <property type="term" value="F:ATP-dependent protein folding chaperone"/>
    <property type="evidence" value="ECO:0007669"/>
    <property type="project" value="InterPro"/>
</dbReference>
<comment type="similarity">
    <text evidence="1 4">Belongs to the heat shock protein 70 family.</text>
</comment>
<dbReference type="Gene3D" id="3.90.640.10">
    <property type="entry name" value="Actin, Chain A, domain 4"/>
    <property type="match status" value="1"/>
</dbReference>
<protein>
    <submittedName>
        <fullName evidence="7">OLC1v1008677C2</fullName>
    </submittedName>
</protein>
<keyword evidence="5" id="KW-0175">Coiled coil</keyword>
<dbReference type="Gene3D" id="3.30.420.40">
    <property type="match status" value="2"/>
</dbReference>
<dbReference type="AlphaFoldDB" id="A0AAV1DM39"/>
<feature type="signal peptide" evidence="6">
    <location>
        <begin position="1"/>
        <end position="25"/>
    </location>
</feature>
<dbReference type="SUPFAM" id="SSF53067">
    <property type="entry name" value="Actin-like ATPase domain"/>
    <property type="match status" value="2"/>
</dbReference>
<dbReference type="Proteomes" id="UP001161247">
    <property type="component" value="Chromosome 6"/>
</dbReference>
<proteinExistence type="inferred from homology"/>
<dbReference type="InterPro" id="IPR043129">
    <property type="entry name" value="ATPase_NBD"/>
</dbReference>
<gene>
    <name evidence="7" type="ORF">OLC1_LOCUS16939</name>
</gene>
<evidence type="ECO:0000256" key="4">
    <source>
        <dbReference type="RuleBase" id="RU003322"/>
    </source>
</evidence>
<evidence type="ECO:0000256" key="5">
    <source>
        <dbReference type="SAM" id="Coils"/>
    </source>
</evidence>
<sequence length="633" mass="70619">MAGKSAGFSIQNQCLLLLLFVSVYARKPIKIGPWTEVGGYFCHAEETIIGIDLGAVNSRFGVYQNGNVDVISIDSELLIRGGTDNQSLLHSKSIISFARRFIGREFDDPEVQKEIKMLPFKVVNQGGKPYLTVEMKSGKMKLMSPKEIISMMLKGIKQKAESHLGKEIEKAMLTHPAFSFSSAQFQTIEDAGATVGLKVRVLYDAAAAAYVNYGRMTKRKEANILVFDLGGSTLDVTVLITQGRFDEDFFYHGLARNGSTHLGGEDFDHRVMAYFLNLIKNKYNRDISGDKQALARLKEECEKAKKVLSDQPHVHIKIESLFDEVDFSETLSREKFEELNMDLFQKTIKLVEQCLKDSGLEKKDIDDIVLVGGSTRIPKVRELLNDFFDGREPNEVSNPDEAIARGAGTEGALTSGQLYRNSMFGLLLKPVVGANIGIETAGGVMVRFIPWCTLYMELPLEETQVVTTNKDNQNTVAIRVYTGKSKLRNIGNFDLTGIPPAPRGVPQIEVKFYMDRHGKVKVSALEKATNKSNAITIGHVHNHELREVAELDALERECIITGGKKIDRDNNNTCSELRETMAKKFALLDANGTGLRNEEEVIAFLPVLTERSERTEMVQNVNRVYDNETCAVR</sequence>
<keyword evidence="8" id="KW-1185">Reference proteome</keyword>
<keyword evidence="3 4" id="KW-0067">ATP-binding</keyword>
<dbReference type="InterPro" id="IPR029047">
    <property type="entry name" value="HSP70_peptide-bd_sf"/>
</dbReference>
<evidence type="ECO:0000256" key="3">
    <source>
        <dbReference type="ARBA" id="ARBA00022840"/>
    </source>
</evidence>
<keyword evidence="6" id="KW-0732">Signal</keyword>
<evidence type="ECO:0000256" key="6">
    <source>
        <dbReference type="SAM" id="SignalP"/>
    </source>
</evidence>
<dbReference type="PROSITE" id="PS00329">
    <property type="entry name" value="HSP70_2"/>
    <property type="match status" value="1"/>
</dbReference>
<dbReference type="Pfam" id="PF00012">
    <property type="entry name" value="HSP70"/>
    <property type="match status" value="1"/>
</dbReference>
<keyword evidence="2 4" id="KW-0547">Nucleotide-binding</keyword>
<dbReference type="FunFam" id="3.30.420.40:FF:000028">
    <property type="entry name" value="heat shock 70 kDa protein-like"/>
    <property type="match status" value="1"/>
</dbReference>
<evidence type="ECO:0000256" key="1">
    <source>
        <dbReference type="ARBA" id="ARBA00007381"/>
    </source>
</evidence>
<dbReference type="FunFam" id="3.30.30.30:FF:000003">
    <property type="entry name" value="Heat shock protein 9"/>
    <property type="match status" value="1"/>
</dbReference>
<dbReference type="GO" id="GO:0005524">
    <property type="term" value="F:ATP binding"/>
    <property type="evidence" value="ECO:0007669"/>
    <property type="project" value="UniProtKB-KW"/>
</dbReference>
<dbReference type="SUPFAM" id="SSF100920">
    <property type="entry name" value="Heat shock protein 70kD (HSP70), peptide-binding domain"/>
    <property type="match status" value="1"/>
</dbReference>
<dbReference type="PROSITE" id="PS01036">
    <property type="entry name" value="HSP70_3"/>
    <property type="match status" value="1"/>
</dbReference>
<dbReference type="PRINTS" id="PR00301">
    <property type="entry name" value="HEATSHOCK70"/>
</dbReference>
<feature type="coiled-coil region" evidence="5">
    <location>
        <begin position="280"/>
        <end position="311"/>
    </location>
</feature>
<dbReference type="InterPro" id="IPR018181">
    <property type="entry name" value="Heat_shock_70_CS"/>
</dbReference>
<name>A0AAV1DM39_OLDCO</name>
<dbReference type="Gene3D" id="2.60.34.10">
    <property type="entry name" value="Substrate Binding Domain Of DNAk, Chain A, domain 1"/>
    <property type="match status" value="1"/>
</dbReference>
<reference evidence="7" key="1">
    <citation type="submission" date="2023-03" db="EMBL/GenBank/DDBJ databases">
        <authorList>
            <person name="Julca I."/>
        </authorList>
    </citation>
    <scope>NUCLEOTIDE SEQUENCE</scope>
</reference>
<evidence type="ECO:0000313" key="8">
    <source>
        <dbReference type="Proteomes" id="UP001161247"/>
    </source>
</evidence>
<evidence type="ECO:0000256" key="2">
    <source>
        <dbReference type="ARBA" id="ARBA00022741"/>
    </source>
</evidence>
<dbReference type="FunFam" id="3.90.640.10:FF:000002">
    <property type="entry name" value="Heat shock 70 kDa"/>
    <property type="match status" value="1"/>
</dbReference>
<dbReference type="InterPro" id="IPR013126">
    <property type="entry name" value="Hsp_70_fam"/>
</dbReference>
<feature type="chain" id="PRO_5043494353" evidence="6">
    <location>
        <begin position="26"/>
        <end position="633"/>
    </location>
</feature>